<dbReference type="Gene3D" id="3.40.50.2000">
    <property type="entry name" value="Glycogen Phosphorylase B"/>
    <property type="match status" value="2"/>
</dbReference>
<accession>A0A139LAY0</accession>
<evidence type="ECO:0000313" key="1">
    <source>
        <dbReference type="EMBL" id="KXT48609.1"/>
    </source>
</evidence>
<dbReference type="EMBL" id="LTDF01000098">
    <property type="protein sequence ID" value="KXT48609.1"/>
    <property type="molecule type" value="Genomic_DNA"/>
</dbReference>
<reference evidence="1 2" key="1">
    <citation type="submission" date="2016-02" db="EMBL/GenBank/DDBJ databases">
        <authorList>
            <person name="Wen L."/>
            <person name="He K."/>
            <person name="Yang H."/>
        </authorList>
    </citation>
    <scope>NUCLEOTIDE SEQUENCE [LARGE SCALE GENOMIC DNA]</scope>
    <source>
        <strain evidence="1 2">KLE1704</strain>
    </source>
</reference>
<name>A0A139LAY0_9BACE</name>
<comment type="caution">
    <text evidence="1">The sequence shown here is derived from an EMBL/GenBank/DDBJ whole genome shotgun (WGS) entry which is preliminary data.</text>
</comment>
<dbReference type="SUPFAM" id="SSF53756">
    <property type="entry name" value="UDP-Glycosyltransferase/glycogen phosphorylase"/>
    <property type="match status" value="1"/>
</dbReference>
<dbReference type="AlphaFoldDB" id="A0A139LAY0"/>
<evidence type="ECO:0008006" key="3">
    <source>
        <dbReference type="Google" id="ProtNLM"/>
    </source>
</evidence>
<proteinExistence type="predicted"/>
<dbReference type="Proteomes" id="UP000070319">
    <property type="component" value="Unassembled WGS sequence"/>
</dbReference>
<organism evidence="1">
    <name type="scientific">Bacteroides intestinalis</name>
    <dbReference type="NCBI Taxonomy" id="329854"/>
    <lineage>
        <taxon>Bacteria</taxon>
        <taxon>Pseudomonadati</taxon>
        <taxon>Bacteroidota</taxon>
        <taxon>Bacteroidia</taxon>
        <taxon>Bacteroidales</taxon>
        <taxon>Bacteroidaceae</taxon>
        <taxon>Bacteroides</taxon>
    </lineage>
</organism>
<gene>
    <name evidence="1" type="ORF">HMPREF2531_02886</name>
</gene>
<evidence type="ECO:0000313" key="2">
    <source>
        <dbReference type="Proteomes" id="UP000070319"/>
    </source>
</evidence>
<dbReference type="PATRIC" id="fig|329854.7.peg.2940"/>
<dbReference type="RefSeq" id="WP_060408531.1">
    <property type="nucleotide sequence ID" value="NZ_KQ968701.1"/>
</dbReference>
<protein>
    <recommendedName>
        <fullName evidence="3">Glycosyltransferase family 1 protein</fullName>
    </recommendedName>
</protein>
<sequence>MKALFLVFYGFQEYNGISKKIRYQINALKKCGFDIQTCHYEVTPNGNREWLIDGKELVNLGRGITAKLKKRIFFHPILQYIKEENISFVYIRSYHNANPFTIHFVKELKKLKAAVFLEIPTYPYDQEYFSAIDKLQLCTDRLFRRKLCKYVDAIITFSNNTEIFGQRTIRISNGIDFNSIPIRKTIHDISKELHLIGVAEIHFWHGFDRLIKGLGKYYKNHPKYKVYFHLVGNMSGERERREIETPIREYGIESYVICHGAKHGEALNTLFEQADFAIGSLARHRSGIYDIKTLKNREYAARGFAFTYSETDTDFDHMPYVLKTVADESPIDISQLITFCHSQVLSPQEIRDSIRHLSWEEQMKKICKDSSLQQTSYS</sequence>